<proteinExistence type="predicted"/>
<organism evidence="1 2">
    <name type="scientific">Laspinema palackyanum D2a</name>
    <dbReference type="NCBI Taxonomy" id="2953684"/>
    <lineage>
        <taxon>Bacteria</taxon>
        <taxon>Bacillati</taxon>
        <taxon>Cyanobacteriota</taxon>
        <taxon>Cyanophyceae</taxon>
        <taxon>Oscillatoriophycideae</taxon>
        <taxon>Oscillatoriales</taxon>
        <taxon>Laspinemataceae</taxon>
        <taxon>Laspinema</taxon>
        <taxon>Laspinema palackyanum</taxon>
    </lineage>
</organism>
<dbReference type="RefSeq" id="WP_368006826.1">
    <property type="nucleotide sequence ID" value="NZ_JAMXFF010000017.1"/>
</dbReference>
<name>A0ABT2MTK1_9CYAN</name>
<accession>A0ABT2MTK1</accession>
<gene>
    <name evidence="1" type="ORF">NG799_12885</name>
</gene>
<evidence type="ECO:0000313" key="2">
    <source>
        <dbReference type="Proteomes" id="UP001525890"/>
    </source>
</evidence>
<comment type="caution">
    <text evidence="1">The sequence shown here is derived from an EMBL/GenBank/DDBJ whole genome shotgun (WGS) entry which is preliminary data.</text>
</comment>
<dbReference type="EMBL" id="JAMXFF010000017">
    <property type="protein sequence ID" value="MCT7967231.1"/>
    <property type="molecule type" value="Genomic_DNA"/>
</dbReference>
<reference evidence="1 2" key="1">
    <citation type="journal article" date="2022" name="Front. Microbiol.">
        <title>High genomic differentiation and limited gene flow indicate recent cryptic speciation within the genus Laspinema (cyanobacteria).</title>
        <authorList>
            <person name="Stanojkovic A."/>
            <person name="Skoupy S."/>
            <person name="Skaloud P."/>
            <person name="Dvorak P."/>
        </authorList>
    </citation>
    <scope>NUCLEOTIDE SEQUENCE [LARGE SCALE GENOMIC DNA]</scope>
    <source>
        <strain evidence="1 2">D2a</strain>
    </source>
</reference>
<dbReference type="Proteomes" id="UP001525890">
    <property type="component" value="Unassembled WGS sequence"/>
</dbReference>
<protein>
    <submittedName>
        <fullName evidence="1">Uncharacterized protein</fullName>
    </submittedName>
</protein>
<evidence type="ECO:0000313" key="1">
    <source>
        <dbReference type="EMBL" id="MCT7967231.1"/>
    </source>
</evidence>
<keyword evidence="2" id="KW-1185">Reference proteome</keyword>
<sequence length="103" mass="11730">MNKQAYDALNRLAMRLHQTQGTDGPATEAEVAQIAAAYLNTLVENLSDRELVQAIDEYRSGHTRIKQVQESVQKWLETDLGHSREQEFKEFIAQLNSRMGNVI</sequence>